<dbReference type="AlphaFoldDB" id="A0A1W1C8L2"/>
<dbReference type="EMBL" id="FPHD01000058">
    <property type="protein sequence ID" value="SFV62198.1"/>
    <property type="molecule type" value="Genomic_DNA"/>
</dbReference>
<accession>A0A1W1C8L2</accession>
<proteinExistence type="predicted"/>
<reference evidence="1" key="1">
    <citation type="submission" date="2016-10" db="EMBL/GenBank/DDBJ databases">
        <authorList>
            <person name="de Groot N.N."/>
        </authorList>
    </citation>
    <scope>NUCLEOTIDE SEQUENCE</scope>
</reference>
<protein>
    <recommendedName>
        <fullName evidence="2">VWFA domain-containing protein</fullName>
    </recommendedName>
</protein>
<organism evidence="1">
    <name type="scientific">hydrothermal vent metagenome</name>
    <dbReference type="NCBI Taxonomy" id="652676"/>
    <lineage>
        <taxon>unclassified sequences</taxon>
        <taxon>metagenomes</taxon>
        <taxon>ecological metagenomes</taxon>
    </lineage>
</organism>
<name>A0A1W1C8L2_9ZZZZ</name>
<evidence type="ECO:0008006" key="2">
    <source>
        <dbReference type="Google" id="ProtNLM"/>
    </source>
</evidence>
<gene>
    <name evidence="1" type="ORF">MNB_SV-8-129</name>
</gene>
<sequence length="269" mass="30165">MKKLLLLLMTLSALLLARNDVPSCYAALKINGPKGAAEKELFILVDQTTQLDKNMMIYTYKNMMKFIKNGYRVTITSFSANANGKYTDVAYSGKLEALLPNSAKHEIAKKKLRKYQGCMNSQYRYAKKKATKALVHVLKGANKKLPHSDIIKSLNDIAKYIIKPSQSHEKVVLLVSDMMEHSSITSFYTKGKLKKVNTDKEMEKVKKSGYMTDFDGAKVYVIGAGMVGKNSYRDSKTLKALTKFWEAYFAASNAQLKAIGTPMLLEDLN</sequence>
<evidence type="ECO:0000313" key="1">
    <source>
        <dbReference type="EMBL" id="SFV62198.1"/>
    </source>
</evidence>